<dbReference type="RefSeq" id="WP_274050835.1">
    <property type="nucleotide sequence ID" value="NZ_CP059693.1"/>
</dbReference>
<protein>
    <recommendedName>
        <fullName evidence="3">Ankyrin</fullName>
    </recommendedName>
</protein>
<reference evidence="1 2" key="1">
    <citation type="journal article" date="2022" name="Mar. Drugs">
        <title>Bioassay-Guided Fractionation Leads to the Detection of Cholic Acid Generated by the Rare Thalassomonas sp.</title>
        <authorList>
            <person name="Pheiffer F."/>
            <person name="Schneider Y.K."/>
            <person name="Hansen E.H."/>
            <person name="Andersen J.H."/>
            <person name="Isaksson J."/>
            <person name="Busche T."/>
            <person name="R C."/>
            <person name="Kalinowski J."/>
            <person name="Zyl L.V."/>
            <person name="Trindade M."/>
        </authorList>
    </citation>
    <scope>NUCLEOTIDE SEQUENCE [LARGE SCALE GENOMIC DNA]</scope>
    <source>
        <strain evidence="1 2">A5K-61T</strain>
    </source>
</reference>
<evidence type="ECO:0000313" key="2">
    <source>
        <dbReference type="Proteomes" id="UP001215231"/>
    </source>
</evidence>
<accession>A0ABY7VB67</accession>
<proteinExistence type="predicted"/>
<sequence>MKVKFYFITTLLLLVVVYFFSYDVQQELISNEDRQQVIQELEASDTPSLIKQGVVGEQTQVIASQCKDLFKLQKPQVNWYEKKQLIQDLLVQLNESNASRKVIDQVLIETGVGTSRGHRFLRGDDRKNVTSLVGLNSNFINFEQRKLIAQLLQDADVEKLLSLYRNGHIPLDKMILLDQKLYSPVQLFLTALKSQKIEDTEAKAITVINELMAVEVPVYFSDLVESTTEGFSIVILQLLNEHFVGDVNQVFYSQENIHTLATLAVQSEMLDSASYWLAEGVSPSPLKYRENALDYAAEIKDVHLLEQFITLLLEYGIIPNKKDTSLLLKLQLSDSYLQSHPQVIVKFDYQSLSKHEKNIRDEAVSNIFTKAMADLNDDGVCLTSLKLKKKLVSSIFSVADKEKSEQELLVANFDSSKFEQQLQLLRQKELEKYEVDKNSEKSNELIAEPKQREITKRIAQLLKQGEWQTALAERLEYVELSEQEQLNVSFLFALLANADSQQLIKLIEQGAEIDPNIFATIINKCNVDVLQSLYRHGYNFHFVDSMGNNAITAAVGGKKLNSLNFLINIGVSPDPAKGLNAPLSKAISELYFYPEDIRYVDALVNGGATITDFHKQYVASFAKKKKELYTKLVTLYPQLKI</sequence>
<dbReference type="Gene3D" id="1.25.40.20">
    <property type="entry name" value="Ankyrin repeat-containing domain"/>
    <property type="match status" value="1"/>
</dbReference>
<evidence type="ECO:0008006" key="3">
    <source>
        <dbReference type="Google" id="ProtNLM"/>
    </source>
</evidence>
<dbReference type="Proteomes" id="UP001215231">
    <property type="component" value="Chromosome"/>
</dbReference>
<dbReference type="SUPFAM" id="SSF48403">
    <property type="entry name" value="Ankyrin repeat"/>
    <property type="match status" value="1"/>
</dbReference>
<keyword evidence="2" id="KW-1185">Reference proteome</keyword>
<gene>
    <name evidence="1" type="ORF">H3N35_21375</name>
</gene>
<dbReference type="EMBL" id="CP059693">
    <property type="protein sequence ID" value="WDE10771.1"/>
    <property type="molecule type" value="Genomic_DNA"/>
</dbReference>
<name>A0ABY7VB67_9GAMM</name>
<organism evidence="1 2">
    <name type="scientific">Thalassomonas haliotis</name>
    <dbReference type="NCBI Taxonomy" id="485448"/>
    <lineage>
        <taxon>Bacteria</taxon>
        <taxon>Pseudomonadati</taxon>
        <taxon>Pseudomonadota</taxon>
        <taxon>Gammaproteobacteria</taxon>
        <taxon>Alteromonadales</taxon>
        <taxon>Colwelliaceae</taxon>
        <taxon>Thalassomonas</taxon>
    </lineage>
</organism>
<dbReference type="InterPro" id="IPR036770">
    <property type="entry name" value="Ankyrin_rpt-contain_sf"/>
</dbReference>
<evidence type="ECO:0000313" key="1">
    <source>
        <dbReference type="EMBL" id="WDE10771.1"/>
    </source>
</evidence>